<evidence type="ECO:0000256" key="2">
    <source>
        <dbReference type="ARBA" id="ARBA00022448"/>
    </source>
</evidence>
<proteinExistence type="inferred from homology"/>
<reference evidence="12" key="1">
    <citation type="submission" date="2016-10" db="EMBL/GenBank/DDBJ databases">
        <authorList>
            <person name="Varghese N."/>
            <person name="Submissions S."/>
        </authorList>
    </citation>
    <scope>NUCLEOTIDE SEQUENCE [LARGE SCALE GENOMIC DNA]</scope>
    <source>
        <strain evidence="12">ES.061</strain>
    </source>
</reference>
<keyword evidence="6 9" id="KW-1133">Transmembrane helix</keyword>
<accession>A0A1H4JL29</accession>
<comment type="subunit">
    <text evidence="9">The complex comprises the extracytoplasmic solute receptor protein and the two transmembrane proteins.</text>
</comment>
<feature type="transmembrane region" description="Helical" evidence="9">
    <location>
        <begin position="62"/>
        <end position="80"/>
    </location>
</feature>
<evidence type="ECO:0000256" key="9">
    <source>
        <dbReference type="RuleBase" id="RU369079"/>
    </source>
</evidence>
<comment type="similarity">
    <text evidence="8 9">Belongs to the TRAP transporter small permease family.</text>
</comment>
<feature type="domain" description="Tripartite ATP-independent periplasmic transporters DctQ component" evidence="10">
    <location>
        <begin position="61"/>
        <end position="169"/>
    </location>
</feature>
<evidence type="ECO:0000256" key="8">
    <source>
        <dbReference type="ARBA" id="ARBA00038436"/>
    </source>
</evidence>
<evidence type="ECO:0000256" key="7">
    <source>
        <dbReference type="ARBA" id="ARBA00023136"/>
    </source>
</evidence>
<dbReference type="InterPro" id="IPR055348">
    <property type="entry name" value="DctQ"/>
</dbReference>
<dbReference type="Pfam" id="PF04290">
    <property type="entry name" value="DctQ"/>
    <property type="match status" value="1"/>
</dbReference>
<dbReference type="InterPro" id="IPR007387">
    <property type="entry name" value="TRAP_DctQ"/>
</dbReference>
<evidence type="ECO:0000256" key="1">
    <source>
        <dbReference type="ARBA" id="ARBA00004429"/>
    </source>
</evidence>
<keyword evidence="2 9" id="KW-0813">Transport</keyword>
<dbReference type="AlphaFoldDB" id="A0A1H4JL29"/>
<keyword evidence="7 9" id="KW-0472">Membrane</keyword>
<gene>
    <name evidence="11" type="ORF">SAMN05216452_1486</name>
</gene>
<dbReference type="PANTHER" id="PTHR35011:SF4">
    <property type="entry name" value="SLL1102 PROTEIN"/>
    <property type="match status" value="1"/>
</dbReference>
<evidence type="ECO:0000259" key="10">
    <source>
        <dbReference type="Pfam" id="PF04290"/>
    </source>
</evidence>
<evidence type="ECO:0000256" key="3">
    <source>
        <dbReference type="ARBA" id="ARBA00022475"/>
    </source>
</evidence>
<dbReference type="GO" id="GO:0005886">
    <property type="term" value="C:plasma membrane"/>
    <property type="evidence" value="ECO:0007669"/>
    <property type="project" value="UniProtKB-SubCell"/>
</dbReference>
<evidence type="ECO:0000256" key="4">
    <source>
        <dbReference type="ARBA" id="ARBA00022519"/>
    </source>
</evidence>
<keyword evidence="5 9" id="KW-0812">Transmembrane</keyword>
<evidence type="ECO:0000256" key="6">
    <source>
        <dbReference type="ARBA" id="ARBA00022989"/>
    </source>
</evidence>
<dbReference type="RefSeq" id="WP_007008848.1">
    <property type="nucleotide sequence ID" value="NZ_FNSL01000001.1"/>
</dbReference>
<keyword evidence="3" id="KW-1003">Cell membrane</keyword>
<evidence type="ECO:0000313" key="12">
    <source>
        <dbReference type="Proteomes" id="UP000199064"/>
    </source>
</evidence>
<name>A0A1H4JL29_9HYPH</name>
<protein>
    <recommendedName>
        <fullName evidence="9">TRAP transporter small permease protein</fullName>
    </recommendedName>
</protein>
<keyword evidence="12" id="KW-1185">Reference proteome</keyword>
<dbReference type="EMBL" id="FNSL01000001">
    <property type="protein sequence ID" value="SEB47044.1"/>
    <property type="molecule type" value="Genomic_DNA"/>
</dbReference>
<feature type="transmembrane region" description="Helical" evidence="9">
    <location>
        <begin position="143"/>
        <end position="164"/>
    </location>
</feature>
<sequence length="202" mass="22907">MAGLLGLSRLIDAINQFIGKQVSWLILVAVLVSAYNAIIRFLGDGLPAYLPIPRASNSLLELQWYLYGTVFLLASAYTLQRNEHIRIDIVSSLFTKRTRDWIDLFCHVFFLLPFVSLIVWLSWPWFQRSFISGEISANASGLIIWPAKFMVLAGFILLTAQAVSEIVKRYAVLRGLIDEPNPQHEMHPAAEAAIEMEEKRDD</sequence>
<organism evidence="11 12">
    <name type="scientific">Nitratireductor aquibiodomus</name>
    <dbReference type="NCBI Taxonomy" id="204799"/>
    <lineage>
        <taxon>Bacteria</taxon>
        <taxon>Pseudomonadati</taxon>
        <taxon>Pseudomonadota</taxon>
        <taxon>Alphaproteobacteria</taxon>
        <taxon>Hyphomicrobiales</taxon>
        <taxon>Phyllobacteriaceae</taxon>
        <taxon>Nitratireductor</taxon>
    </lineage>
</organism>
<comment type="subcellular location">
    <subcellularLocation>
        <location evidence="1 9">Cell inner membrane</location>
        <topology evidence="1 9">Multi-pass membrane protein</topology>
    </subcellularLocation>
</comment>
<dbReference type="Proteomes" id="UP000199064">
    <property type="component" value="Unassembled WGS sequence"/>
</dbReference>
<dbReference type="PANTHER" id="PTHR35011">
    <property type="entry name" value="2,3-DIKETO-L-GULONATE TRAP TRANSPORTER SMALL PERMEASE PROTEIN YIAM"/>
    <property type="match status" value="1"/>
</dbReference>
<feature type="transmembrane region" description="Helical" evidence="9">
    <location>
        <begin position="21"/>
        <end position="42"/>
    </location>
</feature>
<keyword evidence="4 9" id="KW-0997">Cell inner membrane</keyword>
<evidence type="ECO:0000256" key="5">
    <source>
        <dbReference type="ARBA" id="ARBA00022692"/>
    </source>
</evidence>
<evidence type="ECO:0000313" key="11">
    <source>
        <dbReference type="EMBL" id="SEB47044.1"/>
    </source>
</evidence>
<dbReference type="GO" id="GO:0022857">
    <property type="term" value="F:transmembrane transporter activity"/>
    <property type="evidence" value="ECO:0007669"/>
    <property type="project" value="UniProtKB-UniRule"/>
</dbReference>
<comment type="function">
    <text evidence="9">Part of the tripartite ATP-independent periplasmic (TRAP) transport system.</text>
</comment>
<feature type="transmembrane region" description="Helical" evidence="9">
    <location>
        <begin position="101"/>
        <end position="123"/>
    </location>
</feature>